<keyword evidence="3" id="KW-0547">Nucleotide-binding</keyword>
<keyword evidence="4" id="KW-0067">ATP-binding</keyword>
<feature type="domain" description="Methionyl/Leucyl tRNA synthetase" evidence="9">
    <location>
        <begin position="5"/>
        <end position="404"/>
    </location>
</feature>
<dbReference type="InterPro" id="IPR041872">
    <property type="entry name" value="Anticodon_Met"/>
</dbReference>
<organism evidence="11 14">
    <name type="scientific">Acanthamoeba polyphaga mimivirus</name>
    <name type="common">APMV</name>
    <dbReference type="NCBI Taxonomy" id="212035"/>
    <lineage>
        <taxon>Viruses</taxon>
        <taxon>Varidnaviria</taxon>
        <taxon>Bamfordvirae</taxon>
        <taxon>Nucleocytoviricota</taxon>
        <taxon>Megaviricetes</taxon>
        <taxon>Imitervirales</taxon>
        <taxon>Mimiviridae</taxon>
        <taxon>Megamimivirinae</taxon>
        <taxon>Mimivirus</taxon>
        <taxon>Mimivirus bradfordmassiliense</taxon>
    </lineage>
</organism>
<dbReference type="SUPFAM" id="SSF52374">
    <property type="entry name" value="Nucleotidylyl transferase"/>
    <property type="match status" value="1"/>
</dbReference>
<dbReference type="Proteomes" id="UP000274448">
    <property type="component" value="Segment"/>
</dbReference>
<sequence length="550" mass="63682">MQKFFVTSALPYPNNSSPHLGNLVGALLSGDVYARFKRNQGHEVIYLCGTDEYGTTTMIRARKEGVTCRELCDKYFELHKKVYDWFNIEFDVFGRTSTTKQTEITWEIFNGLYNNGYIEEKTTVQAFCEKCDMYLADTYLKGYCYHDGCRENRVISNGDQCEICQKMIDVNKLINPFCSICLTPPIQKSTDHLYLSLDKLTPLVQQYLDRVEFDSRIMAISKAWLEIGLNPRCITRDLEWGTPIPINLDPKLEKYADKVFYVWFDAPIGYYSILANERDDWREWLNSGVTWVSTQAKDNVPFHSIVFPASVIGSNIELPLIDRICGTDYLLYEGQKFSKSQGVGLFGDKVAEISPKLGINEDYWRFYLMKIRPETQDSSFNLEEFVRIVKTDLVNNIGNFINRVFSLLEKTPYRDLNYQISPEYIEFIKKYEVSMDEFKFRDGLKICLEMSSRGNKFVQSTKPWTMIKDGLDTQEIMTEAVGICWILLNLLKPIIPKSACDMLSNLDTDNQNIFCLIGGSNINIRILNIIKLPFKNIDLKQLREFIEGKN</sequence>
<name>A0A0G2Y608_MIMIV</name>
<dbReference type="Gene3D" id="2.20.28.20">
    <property type="entry name" value="Methionyl-tRNA synthetase, Zn-domain"/>
    <property type="match status" value="1"/>
</dbReference>
<evidence type="ECO:0000313" key="12">
    <source>
        <dbReference type="EMBL" id="AEJ34885.1"/>
    </source>
</evidence>
<evidence type="ECO:0000313" key="16">
    <source>
        <dbReference type="Proteomes" id="UP000274448"/>
    </source>
</evidence>
<dbReference type="SUPFAM" id="SSF47323">
    <property type="entry name" value="Anticodon-binding domain of a subclass of class I aminoacyl-tRNA synthetases"/>
    <property type="match status" value="1"/>
</dbReference>
<evidence type="ECO:0000259" key="9">
    <source>
        <dbReference type="Pfam" id="PF09334"/>
    </source>
</evidence>
<proteinExistence type="predicted"/>
<evidence type="ECO:0000256" key="5">
    <source>
        <dbReference type="ARBA" id="ARBA00022917"/>
    </source>
</evidence>
<dbReference type="GeneID" id="9925283"/>
<protein>
    <recommendedName>
        <fullName evidence="1">methionine--tRNA ligase</fullName>
        <ecNumber evidence="1">6.1.1.10</ecNumber>
    </recommendedName>
    <alternativeName>
        <fullName evidence="7">Methionyl-tRNA synthetase</fullName>
    </alternativeName>
</protein>
<dbReference type="KEGG" id="vg:9925283"/>
<dbReference type="Pfam" id="PF09334">
    <property type="entry name" value="tRNA-synt_1g"/>
    <property type="match status" value="1"/>
</dbReference>
<dbReference type="EMBL" id="KM982403">
    <property type="protein sequence ID" value="AKI81313.1"/>
    <property type="molecule type" value="Genomic_DNA"/>
</dbReference>
<dbReference type="RefSeq" id="YP_003987159.1">
    <property type="nucleotide sequence ID" value="NC_014649.1"/>
</dbReference>
<keyword evidence="14" id="KW-1185">Reference proteome</keyword>
<dbReference type="InterPro" id="IPR029038">
    <property type="entry name" value="MetRS_Zn"/>
</dbReference>
<dbReference type="InterPro" id="IPR014758">
    <property type="entry name" value="Met-tRNA_synth"/>
</dbReference>
<dbReference type="InterPro" id="IPR033911">
    <property type="entry name" value="MetRS_core"/>
</dbReference>
<evidence type="ECO:0000256" key="6">
    <source>
        <dbReference type="ARBA" id="ARBA00023146"/>
    </source>
</evidence>
<reference evidence="12 15" key="1">
    <citation type="journal article" date="2011" name="Proc. Natl. Acad. Sci. U.S.A.">
        <title>Mimivirus shows dramatic genome reduction after intraamoebal culture.</title>
        <authorList>
            <person name="Boyer M."/>
            <person name="Azza S."/>
            <person name="Barrassi L."/>
            <person name="Klose T."/>
            <person name="Campocasso A."/>
            <person name="Pagnier I."/>
            <person name="Fournous G."/>
            <person name="Borg A."/>
            <person name="Robert C."/>
            <person name="Zhang X."/>
            <person name="Desnues C."/>
            <person name="Henrissat B."/>
            <person name="Rossmann M.G."/>
            <person name="La Scola B."/>
            <person name="Raoult D."/>
        </authorList>
    </citation>
    <scope>NUCLEOTIDE SEQUENCE [LARGE SCALE GENOMIC DNA]</scope>
    <source>
        <strain evidence="12">M4</strain>
    </source>
</reference>
<dbReference type="PANTHER" id="PTHR45765">
    <property type="entry name" value="METHIONINE--TRNA LIGASE"/>
    <property type="match status" value="1"/>
</dbReference>
<dbReference type="Proteomes" id="UP000201519">
    <property type="component" value="Segment"/>
</dbReference>
<dbReference type="EC" id="6.1.1.10" evidence="1"/>
<comment type="catalytic activity">
    <reaction evidence="8">
        <text>tRNA(Met) + L-methionine + ATP = L-methionyl-tRNA(Met) + AMP + diphosphate</text>
        <dbReference type="Rhea" id="RHEA:13481"/>
        <dbReference type="Rhea" id="RHEA-COMP:9667"/>
        <dbReference type="Rhea" id="RHEA-COMP:9698"/>
        <dbReference type="ChEBI" id="CHEBI:30616"/>
        <dbReference type="ChEBI" id="CHEBI:33019"/>
        <dbReference type="ChEBI" id="CHEBI:57844"/>
        <dbReference type="ChEBI" id="CHEBI:78442"/>
        <dbReference type="ChEBI" id="CHEBI:78530"/>
        <dbReference type="ChEBI" id="CHEBI:456215"/>
        <dbReference type="EC" id="6.1.1.10"/>
    </reaction>
</comment>
<feature type="domain" description="Methionyl-tRNA synthetase anticodon-binding" evidence="10">
    <location>
        <begin position="425"/>
        <end position="511"/>
    </location>
</feature>
<evidence type="ECO:0000256" key="4">
    <source>
        <dbReference type="ARBA" id="ARBA00022840"/>
    </source>
</evidence>
<evidence type="ECO:0000313" key="15">
    <source>
        <dbReference type="Proteomes" id="UP000240552"/>
    </source>
</evidence>
<evidence type="ECO:0000256" key="7">
    <source>
        <dbReference type="ARBA" id="ARBA00030904"/>
    </source>
</evidence>
<dbReference type="NCBIfam" id="TIGR00398">
    <property type="entry name" value="metG"/>
    <property type="match status" value="1"/>
</dbReference>
<reference evidence="11 14" key="2">
    <citation type="journal article" date="2011" name="Virol. J.">
        <title>Breaking the 1000-gene barrier for Mimivirus using ultra-deep genome and transcriptome sequencing.</title>
        <authorList>
            <person name="Legendre M."/>
            <person name="Santini S."/>
            <person name="Rico A."/>
            <person name="Abergel C."/>
            <person name="Claverie J.M."/>
        </authorList>
    </citation>
    <scope>NUCLEOTIDE SEQUENCE [LARGE SCALE GENOMIC DNA]</scope>
</reference>
<dbReference type="Pfam" id="PF19303">
    <property type="entry name" value="Anticodon_3"/>
    <property type="match status" value="1"/>
</dbReference>
<dbReference type="CDD" id="cd00814">
    <property type="entry name" value="MetRS_core"/>
    <property type="match status" value="1"/>
</dbReference>
<dbReference type="GO" id="GO:0004825">
    <property type="term" value="F:methionine-tRNA ligase activity"/>
    <property type="evidence" value="ECO:0007669"/>
    <property type="project" value="UniProtKB-EC"/>
</dbReference>
<dbReference type="SMR" id="A0A0G2Y608"/>
<dbReference type="Proteomes" id="UP000240552">
    <property type="component" value="Segment"/>
</dbReference>
<keyword evidence="6 11" id="KW-0030">Aminoacyl-tRNA synthetase</keyword>
<dbReference type="InterPro" id="IPR009080">
    <property type="entry name" value="tRNAsynth_Ia_anticodon-bd"/>
</dbReference>
<dbReference type="Gene3D" id="3.40.50.620">
    <property type="entry name" value="HUPs"/>
    <property type="match status" value="1"/>
</dbReference>
<evidence type="ECO:0000256" key="1">
    <source>
        <dbReference type="ARBA" id="ARBA00012838"/>
    </source>
</evidence>
<evidence type="ECO:0000313" key="14">
    <source>
        <dbReference type="Proteomes" id="UP000201519"/>
    </source>
</evidence>
<evidence type="ECO:0000256" key="2">
    <source>
        <dbReference type="ARBA" id="ARBA00022598"/>
    </source>
</evidence>
<dbReference type="InterPro" id="IPR023458">
    <property type="entry name" value="Met-tRNA_ligase_1"/>
</dbReference>
<dbReference type="GO" id="GO:0005524">
    <property type="term" value="F:ATP binding"/>
    <property type="evidence" value="ECO:0007669"/>
    <property type="project" value="UniProtKB-KW"/>
</dbReference>
<dbReference type="PRINTS" id="PR01041">
    <property type="entry name" value="TRNASYNTHMET"/>
</dbReference>
<gene>
    <name evidence="11" type="primary">R639</name>
    <name evidence="12" type="ORF">MIMI_R639</name>
</gene>
<reference evidence="13 16" key="3">
    <citation type="submission" date="2014-10" db="EMBL/GenBank/DDBJ databases">
        <title>Pan-genome analysis of Brazilian lineage A amoebal mimiviruses.</title>
        <authorList>
            <person name="Assis F.L."/>
            <person name="Abrahao J.S."/>
            <person name="Kroon E.G."/>
            <person name="Dornas F.P."/>
            <person name="Andrade K.R."/>
            <person name="Borato P.V.M."/>
            <person name="Pilotto M.R."/>
            <person name="Benamar S."/>
            <person name="LaScola B."/>
            <person name="Colson P."/>
        </authorList>
    </citation>
    <scope>NUCLEOTIDE SEQUENCE [LARGE SCALE GENOMIC DNA]</scope>
    <source>
        <strain evidence="13 16">Amazonia</strain>
    </source>
</reference>
<evidence type="ECO:0000256" key="3">
    <source>
        <dbReference type="ARBA" id="ARBA00022741"/>
    </source>
</evidence>
<evidence type="ECO:0000313" key="13">
    <source>
        <dbReference type="EMBL" id="AKI81313.1"/>
    </source>
</evidence>
<keyword evidence="5" id="KW-0648">Protein biosynthesis</keyword>
<organismHost>
    <name type="scientific">Acanthamoeba polyphaga</name>
    <name type="common">Amoeba</name>
    <dbReference type="NCBI Taxonomy" id="5757"/>
</organismHost>
<dbReference type="GO" id="GO:0017101">
    <property type="term" value="C:aminoacyl-tRNA synthetase multienzyme complex"/>
    <property type="evidence" value="ECO:0007669"/>
    <property type="project" value="TreeGrafter"/>
</dbReference>
<evidence type="ECO:0000313" key="11">
    <source>
        <dbReference type="EMBL" id="ADO18762.1"/>
    </source>
</evidence>
<evidence type="ECO:0000256" key="8">
    <source>
        <dbReference type="ARBA" id="ARBA00047364"/>
    </source>
</evidence>
<accession>E3VZG4</accession>
<dbReference type="PANTHER" id="PTHR45765:SF1">
    <property type="entry name" value="METHIONINE--TRNA LIGASE, CYTOPLASMIC"/>
    <property type="match status" value="1"/>
</dbReference>
<dbReference type="EMBL" id="HQ336222">
    <property type="protein sequence ID" value="ADO18762.1"/>
    <property type="molecule type" value="Genomic_DNA"/>
</dbReference>
<accession>A0A0G2Y608</accession>
<keyword evidence="2 11" id="KW-0436">Ligase</keyword>
<evidence type="ECO:0000259" key="10">
    <source>
        <dbReference type="Pfam" id="PF19303"/>
    </source>
</evidence>
<dbReference type="Gene3D" id="1.10.730.10">
    <property type="entry name" value="Isoleucyl-tRNA Synthetase, Domain 1"/>
    <property type="match status" value="1"/>
</dbReference>
<dbReference type="EMBL" id="JN036606">
    <property type="protein sequence ID" value="AEJ34885.1"/>
    <property type="molecule type" value="Genomic_DNA"/>
</dbReference>
<dbReference type="InterPro" id="IPR014729">
    <property type="entry name" value="Rossmann-like_a/b/a_fold"/>
</dbReference>
<dbReference type="OrthoDB" id="29575at10239"/>
<dbReference type="InterPro" id="IPR015413">
    <property type="entry name" value="Methionyl/Leucyl_tRNA_Synth"/>
</dbReference>